<evidence type="ECO:0000256" key="3">
    <source>
        <dbReference type="ARBA" id="ARBA00022692"/>
    </source>
</evidence>
<accession>C6CCR9</accession>
<dbReference type="HOGENOM" id="CLU_054750_4_2_6"/>
<evidence type="ECO:0000256" key="6">
    <source>
        <dbReference type="RuleBase" id="RU363041"/>
    </source>
</evidence>
<evidence type="ECO:0000256" key="5">
    <source>
        <dbReference type="ARBA" id="ARBA00023136"/>
    </source>
</evidence>
<organism evidence="7 8">
    <name type="scientific">Musicola paradisiaca (strain Ech703)</name>
    <name type="common">Dickeya paradisiaca</name>
    <name type="synonym">Dickeya dadantii</name>
    <dbReference type="NCBI Taxonomy" id="579405"/>
    <lineage>
        <taxon>Bacteria</taxon>
        <taxon>Pseudomonadati</taxon>
        <taxon>Pseudomonadota</taxon>
        <taxon>Gammaproteobacteria</taxon>
        <taxon>Enterobacterales</taxon>
        <taxon>Pectobacteriaceae</taxon>
        <taxon>Musicola</taxon>
    </lineage>
</organism>
<dbReference type="EMBL" id="CP001654">
    <property type="protein sequence ID" value="ACS86912.1"/>
    <property type="molecule type" value="Genomic_DNA"/>
</dbReference>
<proteinExistence type="inferred from homology"/>
<dbReference type="InterPro" id="IPR002781">
    <property type="entry name" value="TM_pro_TauE-like"/>
</dbReference>
<dbReference type="Pfam" id="PF01925">
    <property type="entry name" value="TauE"/>
    <property type="match status" value="1"/>
</dbReference>
<reference evidence="7" key="1">
    <citation type="submission" date="2009-06" db="EMBL/GenBank/DDBJ databases">
        <title>Complete sequence of Dickeya dadantii Ech703.</title>
        <authorList>
            <consortium name="US DOE Joint Genome Institute"/>
            <person name="Lucas S."/>
            <person name="Copeland A."/>
            <person name="Lapidus A."/>
            <person name="Glavina del Rio T."/>
            <person name="Dalin E."/>
            <person name="Tice H."/>
            <person name="Bruce D."/>
            <person name="Goodwin L."/>
            <person name="Pitluck S."/>
            <person name="Chertkov O."/>
            <person name="Brettin T."/>
            <person name="Detter J.C."/>
            <person name="Han C."/>
            <person name="Larimer F."/>
            <person name="Land M."/>
            <person name="Hauser L."/>
            <person name="Kyrpides N."/>
            <person name="Mikhailova N."/>
            <person name="Balakrishnan V."/>
            <person name="Glasner J."/>
            <person name="Perna N.T."/>
        </authorList>
    </citation>
    <scope>NUCLEOTIDE SEQUENCE [LARGE SCALE GENOMIC DNA]</scope>
    <source>
        <strain evidence="7">Ech703</strain>
    </source>
</reference>
<feature type="transmembrane region" description="Helical" evidence="6">
    <location>
        <begin position="219"/>
        <end position="239"/>
    </location>
</feature>
<gene>
    <name evidence="7" type="ordered locus">Dd703_3148</name>
</gene>
<keyword evidence="8" id="KW-1185">Reference proteome</keyword>
<sequence>MNDLMIMLLGLFAGSLSGIIGTGGSIVLLPALAWAFSPQIAVPIMAIAALMSNLSKVVLWRSAIHLRALLCYSLPGVPAAVIGAGLLWIMPVAVSSLCIGLFFLLLIPLRRLAQQHAVTLTDGQLATAGGVVGFLTGVVFSTGPLMLPVFAGYGLLKGALIATEAAASLLLYLTKLSTFGAIGALPATTLLYGVLIGLTQVAGVFLGKRFVLRLSDRQFQRLLDTMLLIAGLSMLWGGAR</sequence>
<keyword evidence="6" id="KW-1003">Cell membrane</keyword>
<evidence type="ECO:0000313" key="7">
    <source>
        <dbReference type="EMBL" id="ACS86912.1"/>
    </source>
</evidence>
<name>C6CCR9_MUSP7</name>
<keyword evidence="4 6" id="KW-1133">Transmembrane helix</keyword>
<dbReference type="KEGG" id="dda:Dd703_3148"/>
<evidence type="ECO:0000313" key="8">
    <source>
        <dbReference type="Proteomes" id="UP000002734"/>
    </source>
</evidence>
<dbReference type="AlphaFoldDB" id="C6CCR9"/>
<comment type="similarity">
    <text evidence="2 6">Belongs to the 4-toluene sulfonate uptake permease (TSUP) (TC 2.A.102) family.</text>
</comment>
<protein>
    <recommendedName>
        <fullName evidence="6">Probable membrane transporter protein</fullName>
    </recommendedName>
</protein>
<feature type="transmembrane region" description="Helical" evidence="6">
    <location>
        <begin position="7"/>
        <end position="34"/>
    </location>
</feature>
<keyword evidence="5 6" id="KW-0472">Membrane</keyword>
<feature type="transmembrane region" description="Helical" evidence="6">
    <location>
        <begin position="125"/>
        <end position="147"/>
    </location>
</feature>
<evidence type="ECO:0000256" key="4">
    <source>
        <dbReference type="ARBA" id="ARBA00022989"/>
    </source>
</evidence>
<dbReference type="PANTHER" id="PTHR43483:SF3">
    <property type="entry name" value="MEMBRANE TRANSPORTER PROTEIN HI_0806-RELATED"/>
    <property type="match status" value="1"/>
</dbReference>
<evidence type="ECO:0000256" key="2">
    <source>
        <dbReference type="ARBA" id="ARBA00009142"/>
    </source>
</evidence>
<comment type="subcellular location">
    <subcellularLocation>
        <location evidence="6">Cell membrane</location>
        <topology evidence="6">Multi-pass membrane protein</topology>
    </subcellularLocation>
    <subcellularLocation>
        <location evidence="1">Membrane</location>
        <topology evidence="1">Multi-pass membrane protein</topology>
    </subcellularLocation>
</comment>
<evidence type="ECO:0000256" key="1">
    <source>
        <dbReference type="ARBA" id="ARBA00004141"/>
    </source>
</evidence>
<dbReference type="STRING" id="579405.Dd703_3148"/>
<feature type="transmembrane region" description="Helical" evidence="6">
    <location>
        <begin position="179"/>
        <end position="207"/>
    </location>
</feature>
<dbReference type="RefSeq" id="WP_015854812.1">
    <property type="nucleotide sequence ID" value="NC_012880.1"/>
</dbReference>
<feature type="transmembrane region" description="Helical" evidence="6">
    <location>
        <begin position="40"/>
        <end position="59"/>
    </location>
</feature>
<feature type="transmembrane region" description="Helical" evidence="6">
    <location>
        <begin position="80"/>
        <end position="105"/>
    </location>
</feature>
<dbReference type="eggNOG" id="COG0730">
    <property type="taxonomic scope" value="Bacteria"/>
</dbReference>
<dbReference type="PANTHER" id="PTHR43483">
    <property type="entry name" value="MEMBRANE TRANSPORTER PROTEIN HI_0806-RELATED"/>
    <property type="match status" value="1"/>
</dbReference>
<feature type="transmembrane region" description="Helical" evidence="6">
    <location>
        <begin position="154"/>
        <end position="173"/>
    </location>
</feature>
<dbReference type="Proteomes" id="UP000002734">
    <property type="component" value="Chromosome"/>
</dbReference>
<dbReference type="GO" id="GO:0005886">
    <property type="term" value="C:plasma membrane"/>
    <property type="evidence" value="ECO:0007669"/>
    <property type="project" value="UniProtKB-SubCell"/>
</dbReference>
<keyword evidence="3 6" id="KW-0812">Transmembrane</keyword>